<dbReference type="AlphaFoldDB" id="X1RXH0"/>
<dbReference type="GO" id="GO:0051782">
    <property type="term" value="P:negative regulation of cell division"/>
    <property type="evidence" value="ECO:0007669"/>
    <property type="project" value="TreeGrafter"/>
</dbReference>
<sequence length="319" mass="37039">FSRESRRFNIKKYISYFLNLSRTKELTLQPNNKPGGRVKDCSKEENNKYDYNNSCFHQKNSDMEFGKKIISVQKDNLEIKNIKTIKQKIIILSKAKGGVGSTTISIFLGYMFDKVKTLLVDLNFSEGGGDISYYLDIPRAPNILNFIDGYNRKSLENSVIRIKKNLDILQAPPTYEMSRKVGLQDIYCLADIAKKKYHLIIFDLPNRFDDLVLGVIDLADLLIMVSDHTLGSIARLIKMNNRFIYNDLEKILIVNKYSKANRLNLFENRIEQFFNLKDFLFLDESEILRGKSEFSDFDFNNLKSFNCLTEKVFDLLTCD</sequence>
<dbReference type="InterPro" id="IPR027417">
    <property type="entry name" value="P-loop_NTPase"/>
</dbReference>
<dbReference type="Gene3D" id="3.40.50.300">
    <property type="entry name" value="P-loop containing nucleotide triphosphate hydrolases"/>
    <property type="match status" value="1"/>
</dbReference>
<feature type="non-terminal residue" evidence="1">
    <location>
        <position position="1"/>
    </location>
</feature>
<dbReference type="GO" id="GO:0016887">
    <property type="term" value="F:ATP hydrolysis activity"/>
    <property type="evidence" value="ECO:0007669"/>
    <property type="project" value="TreeGrafter"/>
</dbReference>
<dbReference type="InterPro" id="IPR050625">
    <property type="entry name" value="ParA/MinD_ATPase"/>
</dbReference>
<dbReference type="GO" id="GO:0005524">
    <property type="term" value="F:ATP binding"/>
    <property type="evidence" value="ECO:0007669"/>
    <property type="project" value="TreeGrafter"/>
</dbReference>
<dbReference type="EMBL" id="BARW01001003">
    <property type="protein sequence ID" value="GAI71606.1"/>
    <property type="molecule type" value="Genomic_DNA"/>
</dbReference>
<comment type="caution">
    <text evidence="1">The sequence shown here is derived from an EMBL/GenBank/DDBJ whole genome shotgun (WGS) entry which is preliminary data.</text>
</comment>
<dbReference type="PANTHER" id="PTHR43384:SF13">
    <property type="entry name" value="SLR0110 PROTEIN"/>
    <property type="match status" value="1"/>
</dbReference>
<gene>
    <name evidence="1" type="ORF">S12H4_03532</name>
</gene>
<protein>
    <submittedName>
        <fullName evidence="1">Uncharacterized protein</fullName>
    </submittedName>
</protein>
<dbReference type="GO" id="GO:0005829">
    <property type="term" value="C:cytosol"/>
    <property type="evidence" value="ECO:0007669"/>
    <property type="project" value="TreeGrafter"/>
</dbReference>
<dbReference type="PANTHER" id="PTHR43384">
    <property type="entry name" value="SEPTUM SITE-DETERMINING PROTEIN MIND HOMOLOG, CHLOROPLASTIC-RELATED"/>
    <property type="match status" value="1"/>
</dbReference>
<evidence type="ECO:0000313" key="1">
    <source>
        <dbReference type="EMBL" id="GAI71606.1"/>
    </source>
</evidence>
<proteinExistence type="predicted"/>
<accession>X1RXH0</accession>
<organism evidence="1">
    <name type="scientific">marine sediment metagenome</name>
    <dbReference type="NCBI Taxonomy" id="412755"/>
    <lineage>
        <taxon>unclassified sequences</taxon>
        <taxon>metagenomes</taxon>
        <taxon>ecological metagenomes</taxon>
    </lineage>
</organism>
<name>X1RXH0_9ZZZZ</name>
<reference evidence="1" key="1">
    <citation type="journal article" date="2014" name="Front. Microbiol.">
        <title>High frequency of phylogenetically diverse reductive dehalogenase-homologous genes in deep subseafloor sedimentary metagenomes.</title>
        <authorList>
            <person name="Kawai M."/>
            <person name="Futagami T."/>
            <person name="Toyoda A."/>
            <person name="Takaki Y."/>
            <person name="Nishi S."/>
            <person name="Hori S."/>
            <person name="Arai W."/>
            <person name="Tsubouchi T."/>
            <person name="Morono Y."/>
            <person name="Uchiyama I."/>
            <person name="Ito T."/>
            <person name="Fujiyama A."/>
            <person name="Inagaki F."/>
            <person name="Takami H."/>
        </authorList>
    </citation>
    <scope>NUCLEOTIDE SEQUENCE</scope>
    <source>
        <strain evidence="1">Expedition CK06-06</strain>
    </source>
</reference>
<dbReference type="SUPFAM" id="SSF52540">
    <property type="entry name" value="P-loop containing nucleoside triphosphate hydrolases"/>
    <property type="match status" value="1"/>
</dbReference>
<dbReference type="GO" id="GO:0009898">
    <property type="term" value="C:cytoplasmic side of plasma membrane"/>
    <property type="evidence" value="ECO:0007669"/>
    <property type="project" value="TreeGrafter"/>
</dbReference>